<name>A0A158DYX5_9BURK</name>
<proteinExistence type="predicted"/>
<dbReference type="EMBL" id="FCOX02000040">
    <property type="protein sequence ID" value="SAK99819.1"/>
    <property type="molecule type" value="Genomic_DNA"/>
</dbReference>
<dbReference type="RefSeq" id="WP_157697644.1">
    <property type="nucleotide sequence ID" value="NZ_FCOX02000040.1"/>
</dbReference>
<keyword evidence="2" id="KW-1185">Reference proteome</keyword>
<dbReference type="Proteomes" id="UP000071859">
    <property type="component" value="Unassembled WGS sequence"/>
</dbReference>
<sequence>MDLMATRDALARAFTALGTPSRAKSGYFRFQRKVEHSSVTTVAVYCDDAGAHAVEIAFNIEAIASAVNDDAPRLLAWVEARREATGRAVRENPRYGYARVGIGSKYELSALIDSWRELTAPAAAATPRPALTTDRFISVPFYIEGNGSKTFFAPALRHPKGYQVGRKGEERYILEYWEALAYLKGMASPAFRRPNGNGNRSIVTCQPGDAEDVSLKYLQDQLARTQTTGGDRD</sequence>
<protein>
    <submittedName>
        <fullName evidence="1">Uncharacterized protein</fullName>
    </submittedName>
</protein>
<evidence type="ECO:0000313" key="2">
    <source>
        <dbReference type="Proteomes" id="UP000071859"/>
    </source>
</evidence>
<accession>A0A158DYX5</accession>
<evidence type="ECO:0000313" key="1">
    <source>
        <dbReference type="EMBL" id="SAK99819.1"/>
    </source>
</evidence>
<comment type="caution">
    <text evidence="1">The sequence shown here is derived from an EMBL/GenBank/DDBJ whole genome shotgun (WGS) entry which is preliminary data.</text>
</comment>
<gene>
    <name evidence="1" type="ORF">AWB78_05832</name>
</gene>
<organism evidence="1 2">
    <name type="scientific">Caballeronia calidae</name>
    <dbReference type="NCBI Taxonomy" id="1777139"/>
    <lineage>
        <taxon>Bacteria</taxon>
        <taxon>Pseudomonadati</taxon>
        <taxon>Pseudomonadota</taxon>
        <taxon>Betaproteobacteria</taxon>
        <taxon>Burkholderiales</taxon>
        <taxon>Burkholderiaceae</taxon>
        <taxon>Caballeronia</taxon>
    </lineage>
</organism>
<reference evidence="1" key="1">
    <citation type="submission" date="2016-01" db="EMBL/GenBank/DDBJ databases">
        <authorList>
            <person name="Peeters C."/>
        </authorList>
    </citation>
    <scope>NUCLEOTIDE SEQUENCE</scope>
    <source>
        <strain evidence="1">LMG 29321</strain>
    </source>
</reference>
<dbReference type="AlphaFoldDB" id="A0A158DYX5"/>
<dbReference type="OrthoDB" id="9800901at2"/>